<dbReference type="Pfam" id="PF00035">
    <property type="entry name" value="dsrm"/>
    <property type="match status" value="1"/>
</dbReference>
<dbReference type="InterPro" id="IPR014720">
    <property type="entry name" value="dsRBD_dom"/>
</dbReference>
<protein>
    <submittedName>
        <fullName evidence="4">10921_t:CDS:1</fullName>
    </submittedName>
</protein>
<dbReference type="AlphaFoldDB" id="A0A9N9FDH6"/>
<name>A0A9N9FDH6_FUNMO</name>
<dbReference type="EMBL" id="CAJVPP010000971">
    <property type="protein sequence ID" value="CAG8525479.1"/>
    <property type="molecule type" value="Genomic_DNA"/>
</dbReference>
<dbReference type="Gene3D" id="3.30.160.20">
    <property type="match status" value="2"/>
</dbReference>
<evidence type="ECO:0000313" key="5">
    <source>
        <dbReference type="Proteomes" id="UP000789375"/>
    </source>
</evidence>
<accession>A0A9N9FDH6</accession>
<evidence type="ECO:0000313" key="4">
    <source>
        <dbReference type="EMBL" id="CAG8525479.1"/>
    </source>
</evidence>
<sequence>MVYHSKKIDSKKIDSLLKNLGAEPLFSSVNDTSSSSNTSSHGLSEIKVPMITNTSSTLIQSFNKTQNTQKLNKQMPNEEVAIGNPISILNEIYQREKKSSFPPNYSFTIDPTTGRFYCQLEIFGKVFKTERPTIKKQQAKEDAALMALRNEIISSDGGSSIINLHLNYLENRTDIIGKSESWYRKQLNDSPTKKPRVILLEFCQMHHLPNPIYQPRNDYTGNTLCDCIIGERTFKGDKGFLRVNDSKDYVSNMAFHALYKEYCNAEKFQIRKFQEDGQETNLNESDITSSTSSIFNSSHLNEINLNNLLLPVDEDIPNIKVEDSLVEIPNNKFEEGSNNFKFNSHSTRSQYLNEINSNNLLTFDQDIPNIKIEDSISSLAEIPNNKFEEGSNNFNFNSNSTRSQQQNTSSSTISFHPYQRSTKNAGYKKYTSLLYEMVQSKRWLRPDFTFENGIDGYVCKVSVKDYLFKGEAFNRKMDAKESASEVAYRYLTKDCK</sequence>
<dbReference type="SUPFAM" id="SSF54768">
    <property type="entry name" value="dsRNA-binding domain-like"/>
    <property type="match status" value="2"/>
</dbReference>
<dbReference type="SMART" id="SM00358">
    <property type="entry name" value="DSRM"/>
    <property type="match status" value="2"/>
</dbReference>
<keyword evidence="5" id="KW-1185">Reference proteome</keyword>
<feature type="compositionally biased region" description="Low complexity" evidence="2">
    <location>
        <begin position="391"/>
        <end position="415"/>
    </location>
</feature>
<proteinExistence type="predicted"/>
<organism evidence="4 5">
    <name type="scientific">Funneliformis mosseae</name>
    <name type="common">Endomycorrhizal fungus</name>
    <name type="synonym">Glomus mosseae</name>
    <dbReference type="NCBI Taxonomy" id="27381"/>
    <lineage>
        <taxon>Eukaryota</taxon>
        <taxon>Fungi</taxon>
        <taxon>Fungi incertae sedis</taxon>
        <taxon>Mucoromycota</taxon>
        <taxon>Glomeromycotina</taxon>
        <taxon>Glomeromycetes</taxon>
        <taxon>Glomerales</taxon>
        <taxon>Glomeraceae</taxon>
        <taxon>Funneliformis</taxon>
    </lineage>
</organism>
<comment type="caution">
    <text evidence="4">The sequence shown here is derived from an EMBL/GenBank/DDBJ whole genome shotgun (WGS) entry which is preliminary data.</text>
</comment>
<evidence type="ECO:0000256" key="2">
    <source>
        <dbReference type="SAM" id="MobiDB-lite"/>
    </source>
</evidence>
<gene>
    <name evidence="4" type="ORF">FMOSSE_LOCUS5245</name>
</gene>
<dbReference type="CDD" id="cd00048">
    <property type="entry name" value="DSRM_SF"/>
    <property type="match status" value="2"/>
</dbReference>
<dbReference type="Proteomes" id="UP000789375">
    <property type="component" value="Unassembled WGS sequence"/>
</dbReference>
<dbReference type="GO" id="GO:0003723">
    <property type="term" value="F:RNA binding"/>
    <property type="evidence" value="ECO:0007669"/>
    <property type="project" value="UniProtKB-UniRule"/>
</dbReference>
<keyword evidence="1" id="KW-0694">RNA-binding</keyword>
<feature type="region of interest" description="Disordered" evidence="2">
    <location>
        <begin position="390"/>
        <end position="416"/>
    </location>
</feature>
<feature type="domain" description="DRBM" evidence="3">
    <location>
        <begin position="84"/>
        <end position="153"/>
    </location>
</feature>
<reference evidence="4" key="1">
    <citation type="submission" date="2021-06" db="EMBL/GenBank/DDBJ databases">
        <authorList>
            <person name="Kallberg Y."/>
            <person name="Tangrot J."/>
            <person name="Rosling A."/>
        </authorList>
    </citation>
    <scope>NUCLEOTIDE SEQUENCE</scope>
    <source>
        <strain evidence="4">87-6 pot B 2015</strain>
    </source>
</reference>
<evidence type="ECO:0000256" key="1">
    <source>
        <dbReference type="PROSITE-ProRule" id="PRU00266"/>
    </source>
</evidence>
<evidence type="ECO:0000259" key="3">
    <source>
        <dbReference type="PROSITE" id="PS50137"/>
    </source>
</evidence>
<dbReference type="PROSITE" id="PS50137">
    <property type="entry name" value="DS_RBD"/>
    <property type="match status" value="1"/>
</dbReference>